<dbReference type="Gene3D" id="3.10.450.50">
    <property type="match status" value="1"/>
</dbReference>
<proteinExistence type="predicted"/>
<accession>A0ABT1T9J2</accession>
<dbReference type="SUPFAM" id="SSF54427">
    <property type="entry name" value="NTF2-like"/>
    <property type="match status" value="1"/>
</dbReference>
<feature type="domain" description="SnoaL-like" evidence="1">
    <location>
        <begin position="14"/>
        <end position="135"/>
    </location>
</feature>
<dbReference type="EMBL" id="JANHOH010000013">
    <property type="protein sequence ID" value="MCQ6961272.1"/>
    <property type="molecule type" value="Genomic_DNA"/>
</dbReference>
<dbReference type="InterPro" id="IPR032710">
    <property type="entry name" value="NTF2-like_dom_sf"/>
</dbReference>
<keyword evidence="3" id="KW-1185">Reference proteome</keyword>
<evidence type="ECO:0000259" key="1">
    <source>
        <dbReference type="Pfam" id="PF13474"/>
    </source>
</evidence>
<gene>
    <name evidence="2" type="ORF">NPE20_25080</name>
</gene>
<dbReference type="Proteomes" id="UP001204376">
    <property type="component" value="Unassembled WGS sequence"/>
</dbReference>
<reference evidence="2 3" key="1">
    <citation type="submission" date="2022-07" db="EMBL/GenBank/DDBJ databases">
        <title>Mucilaginibacter sp. JC4.</title>
        <authorList>
            <person name="Le V."/>
            <person name="Ko S.-R."/>
            <person name="Ahn C.-Y."/>
            <person name="Oh H.-M."/>
        </authorList>
    </citation>
    <scope>NUCLEOTIDE SEQUENCE [LARGE SCALE GENOMIC DNA]</scope>
    <source>
        <strain evidence="2 3">JC4</strain>
    </source>
</reference>
<organism evidence="2 3">
    <name type="scientific">Mucilaginibacter aquariorum</name>
    <dbReference type="NCBI Taxonomy" id="2967225"/>
    <lineage>
        <taxon>Bacteria</taxon>
        <taxon>Pseudomonadati</taxon>
        <taxon>Bacteroidota</taxon>
        <taxon>Sphingobacteriia</taxon>
        <taxon>Sphingobacteriales</taxon>
        <taxon>Sphingobacteriaceae</taxon>
        <taxon>Mucilaginibacter</taxon>
    </lineage>
</organism>
<evidence type="ECO:0000313" key="3">
    <source>
        <dbReference type="Proteomes" id="UP001204376"/>
    </source>
</evidence>
<protein>
    <submittedName>
        <fullName evidence="2">Nuclear transport factor 2 family protein</fullName>
    </submittedName>
</protein>
<dbReference type="Pfam" id="PF13474">
    <property type="entry name" value="SnoaL_3"/>
    <property type="match status" value="1"/>
</dbReference>
<sequence>MASGNDLSASQQEIKNLLDAKIKAIYDRDLEGLLSNYPPDVVTFDLMSPLQNNTRDAIKKRLENWFAGYESPISQEIANLEIAVSGDIAYSHCLTRTYGTNAKGEEMDMWYRTTDGYRKVGGKWFITHEHNSEPIDMETGMAMFDLKPE</sequence>
<name>A0ABT1T9J2_9SPHI</name>
<dbReference type="InterPro" id="IPR037401">
    <property type="entry name" value="SnoaL-like"/>
</dbReference>
<comment type="caution">
    <text evidence="2">The sequence shown here is derived from an EMBL/GenBank/DDBJ whole genome shotgun (WGS) entry which is preliminary data.</text>
</comment>
<evidence type="ECO:0000313" key="2">
    <source>
        <dbReference type="EMBL" id="MCQ6961272.1"/>
    </source>
</evidence>
<dbReference type="RefSeq" id="WP_256541442.1">
    <property type="nucleotide sequence ID" value="NZ_JANHOH010000013.1"/>
</dbReference>